<evidence type="ECO:0000313" key="9">
    <source>
        <dbReference type="Proteomes" id="UP000291758"/>
    </source>
</evidence>
<feature type="transmembrane region" description="Helical" evidence="6">
    <location>
        <begin position="76"/>
        <end position="94"/>
    </location>
</feature>
<dbReference type="PANTHER" id="PTHR35007">
    <property type="entry name" value="INTEGRAL MEMBRANE PROTEIN-RELATED"/>
    <property type="match status" value="1"/>
</dbReference>
<evidence type="ECO:0000313" key="8">
    <source>
        <dbReference type="EMBL" id="QAY63197.1"/>
    </source>
</evidence>
<dbReference type="InterPro" id="IPR018076">
    <property type="entry name" value="T2SS_GspF_dom"/>
</dbReference>
<evidence type="ECO:0000256" key="2">
    <source>
        <dbReference type="ARBA" id="ARBA00022475"/>
    </source>
</evidence>
<keyword evidence="2" id="KW-1003">Cell membrane</keyword>
<dbReference type="KEGG" id="xyl:ET495_08040"/>
<feature type="transmembrane region" description="Helical" evidence="6">
    <location>
        <begin position="250"/>
        <end position="270"/>
    </location>
</feature>
<dbReference type="Gene3D" id="1.20.81.30">
    <property type="entry name" value="Type II secretion system (T2SS), domain F"/>
    <property type="match status" value="1"/>
</dbReference>
<evidence type="ECO:0000256" key="1">
    <source>
        <dbReference type="ARBA" id="ARBA00004651"/>
    </source>
</evidence>
<gene>
    <name evidence="8" type="ORF">ET495_08040</name>
</gene>
<evidence type="ECO:0000256" key="6">
    <source>
        <dbReference type="SAM" id="Phobius"/>
    </source>
</evidence>
<dbReference type="InterPro" id="IPR042094">
    <property type="entry name" value="T2SS_GspF_sf"/>
</dbReference>
<dbReference type="Proteomes" id="UP000291758">
    <property type="component" value="Chromosome"/>
</dbReference>
<accession>A0A4P6ES28</accession>
<dbReference type="PANTHER" id="PTHR35007:SF3">
    <property type="entry name" value="POSSIBLE CONSERVED ALANINE RICH MEMBRANE PROTEIN"/>
    <property type="match status" value="1"/>
</dbReference>
<dbReference type="RefSeq" id="WP_129204074.1">
    <property type="nucleotide sequence ID" value="NZ_CP035495.1"/>
</dbReference>
<feature type="transmembrane region" description="Helical" evidence="6">
    <location>
        <begin position="225"/>
        <end position="244"/>
    </location>
</feature>
<protein>
    <recommendedName>
        <fullName evidence="7">Type II secretion system protein GspF domain-containing protein</fullName>
    </recommendedName>
</protein>
<evidence type="ECO:0000256" key="3">
    <source>
        <dbReference type="ARBA" id="ARBA00022692"/>
    </source>
</evidence>
<name>A0A4P6ES28_9MICO</name>
<dbReference type="Pfam" id="PF00482">
    <property type="entry name" value="T2SSF"/>
    <property type="match status" value="1"/>
</dbReference>
<dbReference type="OrthoDB" id="5243396at2"/>
<proteinExistence type="predicted"/>
<keyword evidence="5 6" id="KW-0472">Membrane</keyword>
<dbReference type="AlphaFoldDB" id="A0A4P6ES28"/>
<reference evidence="8 9" key="1">
    <citation type="submission" date="2019-01" db="EMBL/GenBank/DDBJ databases">
        <title>Genome sequencing of strain 2JSPR-7.</title>
        <authorList>
            <person name="Heo J."/>
            <person name="Kim S.-J."/>
            <person name="Kim J.-S."/>
            <person name="Hong S.-B."/>
            <person name="Kwon S.-W."/>
        </authorList>
    </citation>
    <scope>NUCLEOTIDE SEQUENCE [LARGE SCALE GENOMIC DNA]</scope>
    <source>
        <strain evidence="8 9">2JSPR-7</strain>
    </source>
</reference>
<dbReference type="EMBL" id="CP035495">
    <property type="protein sequence ID" value="QAY63197.1"/>
    <property type="molecule type" value="Genomic_DNA"/>
</dbReference>
<sequence>MDPRLLAAMVGGGLIALGLLLALLAVFDTRDLDPVATPARPNVRGARLGKVTRRSWTLLGVGVLAGIVLWQVTGLAITVVAVPLAAVGLPWLMSAQGAKVRIDRLDAMAEWTRSLSGILTVGVGLEEALASSIRSTPATIHPEVARLVARLRARWTPEDALRAFADDLDDATGDLIAGALILASPRRGRGLSDVLKALASTVGDEIRNRRQIEADRAKPRATARWVTLISVAVLAVLSLTGDYVEPYRTPLGQVVLTVLLAAYVACLLWLKRIATGAPAARWLNKQVSR</sequence>
<organism evidence="8 9">
    <name type="scientific">Xylanimonas allomyrinae</name>
    <dbReference type="NCBI Taxonomy" id="2509459"/>
    <lineage>
        <taxon>Bacteria</taxon>
        <taxon>Bacillati</taxon>
        <taxon>Actinomycetota</taxon>
        <taxon>Actinomycetes</taxon>
        <taxon>Micrococcales</taxon>
        <taxon>Promicromonosporaceae</taxon>
        <taxon>Xylanimonas</taxon>
    </lineage>
</organism>
<comment type="subcellular location">
    <subcellularLocation>
        <location evidence="1">Cell membrane</location>
        <topology evidence="1">Multi-pass membrane protein</topology>
    </subcellularLocation>
</comment>
<feature type="domain" description="Type II secretion system protein GspF" evidence="7">
    <location>
        <begin position="111"/>
        <end position="237"/>
    </location>
</feature>
<evidence type="ECO:0000256" key="5">
    <source>
        <dbReference type="ARBA" id="ARBA00023136"/>
    </source>
</evidence>
<evidence type="ECO:0000259" key="7">
    <source>
        <dbReference type="Pfam" id="PF00482"/>
    </source>
</evidence>
<keyword evidence="9" id="KW-1185">Reference proteome</keyword>
<feature type="transmembrane region" description="Helical" evidence="6">
    <location>
        <begin position="6"/>
        <end position="27"/>
    </location>
</feature>
<dbReference type="GO" id="GO:0005886">
    <property type="term" value="C:plasma membrane"/>
    <property type="evidence" value="ECO:0007669"/>
    <property type="project" value="UniProtKB-SubCell"/>
</dbReference>
<keyword evidence="4 6" id="KW-1133">Transmembrane helix</keyword>
<keyword evidence="3 6" id="KW-0812">Transmembrane</keyword>
<evidence type="ECO:0000256" key="4">
    <source>
        <dbReference type="ARBA" id="ARBA00022989"/>
    </source>
</evidence>